<dbReference type="SMART" id="SM00829">
    <property type="entry name" value="PKS_ER"/>
    <property type="match status" value="1"/>
</dbReference>
<protein>
    <submittedName>
        <fullName evidence="7">Zinc-binding dehydrogenase</fullName>
    </submittedName>
</protein>
<keyword evidence="5" id="KW-0560">Oxidoreductase</keyword>
<proteinExistence type="inferred from homology"/>
<sequence length="338" mass="36188">MKSAVYEGNKAFSIGESEVVKPGPGEVRLKVAFCGVCGTDLHVYHGSMDARVKPPVTIGHEVSATVTEIGEGVTNVAVGDAVAVRPLRFGDEDPSDNDHAHVGKNLKFIGLDSPGGMQESWTVPAYTLHKLPEGMSLLNGALVEPTAVACHDVRLGQVKAGEHVVVIGSGPIGMLIALVAKDKGAKVLVSEVNNNRVAFAKELGLDAVNPIENDLAEFVTEWSGGTMADVVFEVSGAAKGVEAMTQIPRARGRIVMVAIHPQPRPVDLFKFFWRELQLIGTRLYEPCDYDEAIELLASGRVPSEPLITQVSPLEKIQEVFATIDANPEGMKYVLQCSN</sequence>
<evidence type="ECO:0000256" key="1">
    <source>
        <dbReference type="ARBA" id="ARBA00001947"/>
    </source>
</evidence>
<dbReference type="Pfam" id="PF08240">
    <property type="entry name" value="ADH_N"/>
    <property type="match status" value="1"/>
</dbReference>
<keyword evidence="4" id="KW-0862">Zinc</keyword>
<dbReference type="RefSeq" id="WP_379715501.1">
    <property type="nucleotide sequence ID" value="NZ_JBHTBS010000013.1"/>
</dbReference>
<dbReference type="Gene3D" id="3.40.50.720">
    <property type="entry name" value="NAD(P)-binding Rossmann-like Domain"/>
    <property type="match status" value="1"/>
</dbReference>
<dbReference type="SUPFAM" id="SSF50129">
    <property type="entry name" value="GroES-like"/>
    <property type="match status" value="1"/>
</dbReference>
<accession>A0ABW2L9R3</accession>
<evidence type="ECO:0000256" key="5">
    <source>
        <dbReference type="ARBA" id="ARBA00023002"/>
    </source>
</evidence>
<organism evidence="7 8">
    <name type="scientific">Haloferula chungangensis</name>
    <dbReference type="NCBI Taxonomy" id="1048331"/>
    <lineage>
        <taxon>Bacteria</taxon>
        <taxon>Pseudomonadati</taxon>
        <taxon>Verrucomicrobiota</taxon>
        <taxon>Verrucomicrobiia</taxon>
        <taxon>Verrucomicrobiales</taxon>
        <taxon>Verrucomicrobiaceae</taxon>
        <taxon>Haloferula</taxon>
    </lineage>
</organism>
<dbReference type="PANTHER" id="PTHR43161">
    <property type="entry name" value="SORBITOL DEHYDROGENASE"/>
    <property type="match status" value="1"/>
</dbReference>
<dbReference type="Proteomes" id="UP001596472">
    <property type="component" value="Unassembled WGS sequence"/>
</dbReference>
<evidence type="ECO:0000256" key="3">
    <source>
        <dbReference type="ARBA" id="ARBA00022723"/>
    </source>
</evidence>
<dbReference type="SUPFAM" id="SSF51735">
    <property type="entry name" value="NAD(P)-binding Rossmann-fold domains"/>
    <property type="match status" value="1"/>
</dbReference>
<feature type="domain" description="Enoyl reductase (ER)" evidence="6">
    <location>
        <begin position="8"/>
        <end position="334"/>
    </location>
</feature>
<comment type="caution">
    <text evidence="7">The sequence shown here is derived from an EMBL/GenBank/DDBJ whole genome shotgun (WGS) entry which is preliminary data.</text>
</comment>
<dbReference type="InterPro" id="IPR013149">
    <property type="entry name" value="ADH-like_C"/>
</dbReference>
<keyword evidence="3" id="KW-0479">Metal-binding</keyword>
<dbReference type="EMBL" id="JBHTBS010000013">
    <property type="protein sequence ID" value="MFC7339181.1"/>
    <property type="molecule type" value="Genomic_DNA"/>
</dbReference>
<evidence type="ECO:0000313" key="8">
    <source>
        <dbReference type="Proteomes" id="UP001596472"/>
    </source>
</evidence>
<evidence type="ECO:0000256" key="4">
    <source>
        <dbReference type="ARBA" id="ARBA00022833"/>
    </source>
</evidence>
<dbReference type="Pfam" id="PF00107">
    <property type="entry name" value="ADH_zinc_N"/>
    <property type="match status" value="1"/>
</dbReference>
<dbReference type="InterPro" id="IPR020843">
    <property type="entry name" value="ER"/>
</dbReference>
<evidence type="ECO:0000256" key="2">
    <source>
        <dbReference type="ARBA" id="ARBA00008072"/>
    </source>
</evidence>
<evidence type="ECO:0000259" key="6">
    <source>
        <dbReference type="SMART" id="SM00829"/>
    </source>
</evidence>
<dbReference type="InterPro" id="IPR011032">
    <property type="entry name" value="GroES-like_sf"/>
</dbReference>
<dbReference type="PANTHER" id="PTHR43161:SF23">
    <property type="entry name" value="(R,R)-BUTANEDIOL DEHYDROGENASE-RELATED"/>
    <property type="match status" value="1"/>
</dbReference>
<reference evidence="8" key="1">
    <citation type="journal article" date="2019" name="Int. J. Syst. Evol. Microbiol.">
        <title>The Global Catalogue of Microorganisms (GCM) 10K type strain sequencing project: providing services to taxonomists for standard genome sequencing and annotation.</title>
        <authorList>
            <consortium name="The Broad Institute Genomics Platform"/>
            <consortium name="The Broad Institute Genome Sequencing Center for Infectious Disease"/>
            <person name="Wu L."/>
            <person name="Ma J."/>
        </authorList>
    </citation>
    <scope>NUCLEOTIDE SEQUENCE [LARGE SCALE GENOMIC DNA]</scope>
    <source>
        <strain evidence="8">CGMCC 4.1467</strain>
    </source>
</reference>
<name>A0ABW2L9R3_9BACT</name>
<gene>
    <name evidence="7" type="ORF">ACFQY0_18450</name>
</gene>
<dbReference type="InterPro" id="IPR036291">
    <property type="entry name" value="NAD(P)-bd_dom_sf"/>
</dbReference>
<comment type="cofactor">
    <cofactor evidence="1">
        <name>Zn(2+)</name>
        <dbReference type="ChEBI" id="CHEBI:29105"/>
    </cofactor>
</comment>
<dbReference type="Gene3D" id="3.90.180.10">
    <property type="entry name" value="Medium-chain alcohol dehydrogenases, catalytic domain"/>
    <property type="match status" value="1"/>
</dbReference>
<comment type="similarity">
    <text evidence="2">Belongs to the zinc-containing alcohol dehydrogenase family.</text>
</comment>
<evidence type="ECO:0000313" key="7">
    <source>
        <dbReference type="EMBL" id="MFC7339181.1"/>
    </source>
</evidence>
<dbReference type="InterPro" id="IPR013154">
    <property type="entry name" value="ADH-like_N"/>
</dbReference>
<keyword evidence="8" id="KW-1185">Reference proteome</keyword>